<dbReference type="Proteomes" id="UP000441208">
    <property type="component" value="Unassembled WGS sequence"/>
</dbReference>
<keyword evidence="15" id="KW-1185">Reference proteome</keyword>
<evidence type="ECO:0000313" key="11">
    <source>
        <dbReference type="EMBL" id="KAE9205955.1"/>
    </source>
</evidence>
<evidence type="ECO:0000313" key="17">
    <source>
        <dbReference type="Proteomes" id="UP000440367"/>
    </source>
</evidence>
<evidence type="ECO:0000313" key="8">
    <source>
        <dbReference type="EMBL" id="KAE9092196.1"/>
    </source>
</evidence>
<evidence type="ECO:0000313" key="19">
    <source>
        <dbReference type="Proteomes" id="UP000441208"/>
    </source>
</evidence>
<comment type="caution">
    <text evidence="10">The sequence shown here is derived from an EMBL/GenBank/DDBJ whole genome shotgun (WGS) entry which is preliminary data.</text>
</comment>
<evidence type="ECO:0000313" key="7">
    <source>
        <dbReference type="EMBL" id="KAE9091122.1"/>
    </source>
</evidence>
<sequence>MGGAVSIGKNDSNPTKLLATGVLPTAGAGKKSTPPLPNGGTGSKRKLTMRHTVRLDTETAQKIQAIVLDMSRTGRVELTSMVEREGSGVSTGTLTQHGLLSLHHVPEIVFSMPHLTELNLRCNDISELPKEIDALVALQILVLSKNKLADLPENLTKLTTLRVLEVASNQLTALPEALGNMESLEVLIASRNQLEKLPESIGRCQKLQVLNVHNNALTEIGTPVSILEELVELNASNNQLTRLPNELLLWKNLRRLLLQVNRLRYLPALDALSNLEVLQLQQNELTSLPSMKNLVHLVKIDANSNNITSLPVDGISHMTALVHLNFRRNQLKEIPAQLTRCLALEILDLGVNPITSPIPRSFAELCKLRTLLLDGCEISLLPIELIGLCSVVRVHLGSCLRMDDPETCEAVLALRDSCTRKGGWLKTGDWNTDRRTESMSSDFWELYDELEGRIPDEPALKSRLRRGEGSANNLVGRTSFTKC</sequence>
<dbReference type="EMBL" id="QXFX01001389">
    <property type="protein sequence ID" value="KAE9091122.1"/>
    <property type="molecule type" value="Genomic_DNA"/>
</dbReference>
<dbReference type="InterPro" id="IPR032675">
    <property type="entry name" value="LRR_dom_sf"/>
</dbReference>
<feature type="region of interest" description="Disordered" evidence="3">
    <location>
        <begin position="24"/>
        <end position="47"/>
    </location>
</feature>
<reference evidence="14 15" key="1">
    <citation type="submission" date="2018-08" db="EMBL/GenBank/DDBJ databases">
        <title>Genomic investigation of the strawberry pathogen Phytophthora fragariae indicates pathogenicity is determined by transcriptional variation in three key races.</title>
        <authorList>
            <person name="Adams T.M."/>
            <person name="Armitage A.D."/>
            <person name="Sobczyk M.K."/>
            <person name="Bates H.J."/>
            <person name="Dunwell J.M."/>
            <person name="Nellist C.F."/>
            <person name="Harrison R.J."/>
        </authorList>
    </citation>
    <scope>NUCLEOTIDE SEQUENCE [LARGE SCALE GENOMIC DNA]</scope>
    <source>
        <strain evidence="13 16">A4</strain>
        <strain evidence="12 17">BC-1</strain>
        <strain evidence="11 21">BC-23</strain>
        <strain evidence="10 15">NOV-27</strain>
        <strain evidence="9 18">NOV-5</strain>
        <strain evidence="8 19">NOV-71</strain>
        <strain evidence="5 14">NOV-9</strain>
        <strain evidence="7 22">ONT-3</strain>
        <strain evidence="6 20">SCRP245</strain>
    </source>
</reference>
<dbReference type="EMBL" id="QXGF01001379">
    <property type="protein sequence ID" value="KAE8930450.1"/>
    <property type="molecule type" value="Genomic_DNA"/>
</dbReference>
<evidence type="ECO:0000313" key="20">
    <source>
        <dbReference type="Proteomes" id="UP000460718"/>
    </source>
</evidence>
<dbReference type="EMBL" id="QXGC01001307">
    <property type="protein sequence ID" value="KAE9205955.1"/>
    <property type="molecule type" value="Genomic_DNA"/>
</dbReference>
<evidence type="ECO:0000313" key="13">
    <source>
        <dbReference type="EMBL" id="KAE9298208.1"/>
    </source>
</evidence>
<dbReference type="InterPro" id="IPR001611">
    <property type="entry name" value="Leu-rich_rpt"/>
</dbReference>
<evidence type="ECO:0000313" key="14">
    <source>
        <dbReference type="Proteomes" id="UP000429523"/>
    </source>
</evidence>
<dbReference type="EMBL" id="QXGB01001121">
    <property type="protein sequence ID" value="KAE9196619.1"/>
    <property type="molecule type" value="Genomic_DNA"/>
</dbReference>
<dbReference type="InterPro" id="IPR050216">
    <property type="entry name" value="LRR_domain-containing"/>
</dbReference>
<dbReference type="SUPFAM" id="SSF52058">
    <property type="entry name" value="L domain-like"/>
    <property type="match status" value="1"/>
</dbReference>
<evidence type="ECO:0000256" key="1">
    <source>
        <dbReference type="ARBA" id="ARBA00022614"/>
    </source>
</evidence>
<evidence type="ECO:0000259" key="4">
    <source>
        <dbReference type="Pfam" id="PF23598"/>
    </source>
</evidence>
<dbReference type="Proteomes" id="UP000476176">
    <property type="component" value="Unassembled WGS sequence"/>
</dbReference>
<evidence type="ECO:0000313" key="5">
    <source>
        <dbReference type="EMBL" id="KAE8930450.1"/>
    </source>
</evidence>
<evidence type="ECO:0000313" key="6">
    <source>
        <dbReference type="EMBL" id="KAE8996905.1"/>
    </source>
</evidence>
<dbReference type="OrthoDB" id="28578at2759"/>
<evidence type="ECO:0000313" key="15">
    <source>
        <dbReference type="Proteomes" id="UP000433483"/>
    </source>
</evidence>
<keyword evidence="2" id="KW-0677">Repeat</keyword>
<dbReference type="Gene3D" id="3.80.10.10">
    <property type="entry name" value="Ribonuclease Inhibitor"/>
    <property type="match status" value="3"/>
</dbReference>
<dbReference type="Proteomes" id="UP000440367">
    <property type="component" value="Unassembled WGS sequence"/>
</dbReference>
<dbReference type="Proteomes" id="UP000433483">
    <property type="component" value="Unassembled WGS sequence"/>
</dbReference>
<dbReference type="InterPro" id="IPR003591">
    <property type="entry name" value="Leu-rich_rpt_typical-subtyp"/>
</dbReference>
<dbReference type="GO" id="GO:0005737">
    <property type="term" value="C:cytoplasm"/>
    <property type="evidence" value="ECO:0007669"/>
    <property type="project" value="TreeGrafter"/>
</dbReference>
<dbReference type="PANTHER" id="PTHR48051">
    <property type="match status" value="1"/>
</dbReference>
<dbReference type="Proteomes" id="UP000437068">
    <property type="component" value="Unassembled WGS sequence"/>
</dbReference>
<evidence type="ECO:0000313" key="22">
    <source>
        <dbReference type="Proteomes" id="UP000488956"/>
    </source>
</evidence>
<dbReference type="Proteomes" id="UP000429523">
    <property type="component" value="Unassembled WGS sequence"/>
</dbReference>
<evidence type="ECO:0000313" key="12">
    <source>
        <dbReference type="EMBL" id="KAE9208358.1"/>
    </source>
</evidence>
<dbReference type="EMBL" id="QXFW01001082">
    <property type="protein sequence ID" value="KAE8996905.1"/>
    <property type="molecule type" value="Genomic_DNA"/>
</dbReference>
<dbReference type="EMBL" id="QXGA01001051">
    <property type="protein sequence ID" value="KAE9130626.1"/>
    <property type="molecule type" value="Genomic_DNA"/>
</dbReference>
<evidence type="ECO:0000313" key="18">
    <source>
        <dbReference type="Proteomes" id="UP000440732"/>
    </source>
</evidence>
<dbReference type="PANTHER" id="PTHR48051:SF1">
    <property type="entry name" value="RAS SUPPRESSOR PROTEIN 1"/>
    <property type="match status" value="1"/>
</dbReference>
<feature type="domain" description="Disease resistance R13L4/SHOC-2-like LRR" evidence="4">
    <location>
        <begin position="109"/>
        <end position="187"/>
    </location>
</feature>
<protein>
    <recommendedName>
        <fullName evidence="4">Disease resistance R13L4/SHOC-2-like LRR domain-containing protein</fullName>
    </recommendedName>
</protein>
<dbReference type="Pfam" id="PF23598">
    <property type="entry name" value="LRR_14"/>
    <property type="match status" value="1"/>
</dbReference>
<dbReference type="AlphaFoldDB" id="A0A6A3X5G3"/>
<evidence type="ECO:0000256" key="2">
    <source>
        <dbReference type="ARBA" id="ARBA00022737"/>
    </source>
</evidence>
<name>A0A6A3X5G3_9STRA</name>
<evidence type="ECO:0000256" key="3">
    <source>
        <dbReference type="SAM" id="MobiDB-lite"/>
    </source>
</evidence>
<dbReference type="FunFam" id="3.80.10.10:FF:000041">
    <property type="entry name" value="LRR receptor-like serine/threonine-protein kinase ERECTA"/>
    <property type="match status" value="1"/>
</dbReference>
<evidence type="ECO:0000313" key="21">
    <source>
        <dbReference type="Proteomes" id="UP000476176"/>
    </source>
</evidence>
<accession>A0A6A3X5G3</accession>
<dbReference type="Proteomes" id="UP000488956">
    <property type="component" value="Unassembled WGS sequence"/>
</dbReference>
<dbReference type="EMBL" id="QXGE01001077">
    <property type="protein sequence ID" value="KAE9298208.1"/>
    <property type="molecule type" value="Genomic_DNA"/>
</dbReference>
<dbReference type="InterPro" id="IPR055414">
    <property type="entry name" value="LRR_R13L4/SHOC2-like"/>
</dbReference>
<proteinExistence type="predicted"/>
<dbReference type="Pfam" id="PF13855">
    <property type="entry name" value="LRR_8"/>
    <property type="match status" value="1"/>
</dbReference>
<dbReference type="EMBL" id="QXGD01001343">
    <property type="protein sequence ID" value="KAE9208358.1"/>
    <property type="molecule type" value="Genomic_DNA"/>
</dbReference>
<dbReference type="PROSITE" id="PS51450">
    <property type="entry name" value="LRR"/>
    <property type="match status" value="4"/>
</dbReference>
<dbReference type="SMART" id="SM00369">
    <property type="entry name" value="LRR_TYP"/>
    <property type="match status" value="9"/>
</dbReference>
<evidence type="ECO:0000313" key="9">
    <source>
        <dbReference type="EMBL" id="KAE9130626.1"/>
    </source>
</evidence>
<dbReference type="Proteomes" id="UP000440732">
    <property type="component" value="Unassembled WGS sequence"/>
</dbReference>
<evidence type="ECO:0000313" key="10">
    <source>
        <dbReference type="EMBL" id="KAE9196619.1"/>
    </source>
</evidence>
<gene>
    <name evidence="13" type="ORF">PF001_g16043</name>
    <name evidence="12" type="ORF">PF002_g19423</name>
    <name evidence="11" type="ORF">PF004_g17440</name>
    <name evidence="10" type="ORF">PF005_g16803</name>
    <name evidence="9" type="ORF">PF006_g15721</name>
    <name evidence="8" type="ORF">PF007_g18612</name>
    <name evidence="5" type="ORF">PF009_g19468</name>
    <name evidence="7" type="ORF">PF010_g18318</name>
    <name evidence="6" type="ORF">PF011_g15713</name>
</gene>
<evidence type="ECO:0000313" key="16">
    <source>
        <dbReference type="Proteomes" id="UP000437068"/>
    </source>
</evidence>
<organism evidence="10 15">
    <name type="scientific">Phytophthora fragariae</name>
    <dbReference type="NCBI Taxonomy" id="53985"/>
    <lineage>
        <taxon>Eukaryota</taxon>
        <taxon>Sar</taxon>
        <taxon>Stramenopiles</taxon>
        <taxon>Oomycota</taxon>
        <taxon>Peronosporomycetes</taxon>
        <taxon>Peronosporales</taxon>
        <taxon>Peronosporaceae</taxon>
        <taxon>Phytophthora</taxon>
    </lineage>
</organism>
<dbReference type="Proteomes" id="UP000460718">
    <property type="component" value="Unassembled WGS sequence"/>
</dbReference>
<dbReference type="SMART" id="SM00364">
    <property type="entry name" value="LRR_BAC"/>
    <property type="match status" value="9"/>
</dbReference>
<keyword evidence="1" id="KW-0433">Leucine-rich repeat</keyword>
<dbReference type="EMBL" id="QXFZ01001346">
    <property type="protein sequence ID" value="KAE9092196.1"/>
    <property type="molecule type" value="Genomic_DNA"/>
</dbReference>